<dbReference type="Proteomes" id="UP000682928">
    <property type="component" value="Chromosome"/>
</dbReference>
<proteinExistence type="predicted"/>
<evidence type="ECO:0000313" key="1">
    <source>
        <dbReference type="EMBL" id="BCU53736.1"/>
    </source>
</evidence>
<name>A0AA86IKY5_9ENTR</name>
<organism evidence="1 2">
    <name type="scientific">Enterobacter kobei</name>
    <dbReference type="NCBI Taxonomy" id="208224"/>
    <lineage>
        <taxon>Bacteria</taxon>
        <taxon>Pseudomonadati</taxon>
        <taxon>Pseudomonadota</taxon>
        <taxon>Gammaproteobacteria</taxon>
        <taxon>Enterobacterales</taxon>
        <taxon>Enterobacteriaceae</taxon>
        <taxon>Enterobacter</taxon>
        <taxon>Enterobacter cloacae complex</taxon>
    </lineage>
</organism>
<dbReference type="RefSeq" id="WP_088220970.1">
    <property type="nucleotide sequence ID" value="NZ_AP024590.1"/>
</dbReference>
<protein>
    <recommendedName>
        <fullName evidence="3">Pilus assembly protein HofM</fullName>
    </recommendedName>
</protein>
<reference evidence="1" key="1">
    <citation type="submission" date="2021-04" db="EMBL/GenBank/DDBJ databases">
        <title>Difference and commonality of drug resistance evolution in various bacteria. and drug sensitivity profiles.</title>
        <authorList>
            <person name="Maeda T."/>
            <person name="Shibai A."/>
            <person name="Kawada K."/>
            <person name="Kotani H."/>
            <person name="Tarusawa Y."/>
            <person name="Tanabe K."/>
            <person name="Furusawa C."/>
        </authorList>
    </citation>
    <scope>NUCLEOTIDE SEQUENCE</scope>
    <source>
        <strain evidence="1">JCM 8580</strain>
    </source>
</reference>
<dbReference type="InterPro" id="IPR043129">
    <property type="entry name" value="ATPase_NBD"/>
</dbReference>
<dbReference type="EMBL" id="AP024590">
    <property type="protein sequence ID" value="BCU53736.1"/>
    <property type="molecule type" value="Genomic_DNA"/>
</dbReference>
<accession>A0AA86IKY5</accession>
<gene>
    <name evidence="1" type="ORF">ENKO_03300</name>
</gene>
<evidence type="ECO:0008006" key="3">
    <source>
        <dbReference type="Google" id="ProtNLM"/>
    </source>
</evidence>
<dbReference type="AlphaFoldDB" id="A0AA86IKY5"/>
<evidence type="ECO:0000313" key="2">
    <source>
        <dbReference type="Proteomes" id="UP000682928"/>
    </source>
</evidence>
<dbReference type="SUPFAM" id="SSF53067">
    <property type="entry name" value="Actin-like ATPase domain"/>
    <property type="match status" value="1"/>
</dbReference>
<sequence length="260" mass="29211">MAFGHWQIGLHIQQGGVYGIALVREKAQWALRRWWQIPLPADTVVDGQVKHIDALSQALLPWSKTLPRRHRIRLAFPAGRTLQKTFPRPAMRLGERERLSWVAGSLARELDMAGDDLRFDYREDTLQDAYRVTAAQHKDVAELLELAQSLRLHVAAITPDACALQRLIPLLAPPVHWLCWRDPGQWLWATRDRWGRHPAQGIDSPEALAAQVALDPAQGQMCEALAGFDAWCAVPHRQPPLPENGDAWAIAIGLALGEDR</sequence>